<dbReference type="Proteomes" id="UP001300871">
    <property type="component" value="Unassembled WGS sequence"/>
</dbReference>
<sequence>MLNTIQKNIIIRALCIRKDAGEDPKNIIGNYHKLSSEEKMEILDEIGVKENKS</sequence>
<accession>A0A6N2YLC2</accession>
<dbReference type="AlphaFoldDB" id="A0A6N2YLC2"/>
<reference evidence="2" key="1">
    <citation type="submission" date="2019-11" db="EMBL/GenBank/DDBJ databases">
        <authorList>
            <person name="Feng L."/>
        </authorList>
    </citation>
    <scope>NUCLEOTIDE SEQUENCE</scope>
    <source>
        <strain evidence="2">CsymbiosumLFYP84</strain>
    </source>
</reference>
<evidence type="ECO:0000313" key="2">
    <source>
        <dbReference type="EMBL" id="VYT67704.1"/>
    </source>
</evidence>
<evidence type="ECO:0000313" key="1">
    <source>
        <dbReference type="EMBL" id="MDB2000987.1"/>
    </source>
</evidence>
<dbReference type="RefSeq" id="WP_173870175.1">
    <property type="nucleotide sequence ID" value="NZ_CACRUA010000002.1"/>
</dbReference>
<gene>
    <name evidence="2" type="ORF">CSLFYP84_00302</name>
    <name evidence="1" type="ORF">PM006_12315</name>
</gene>
<dbReference type="EMBL" id="JAQLGM010000029">
    <property type="protein sequence ID" value="MDB2000987.1"/>
    <property type="molecule type" value="Genomic_DNA"/>
</dbReference>
<protein>
    <submittedName>
        <fullName evidence="2">Uncharacterized protein</fullName>
    </submittedName>
</protein>
<organism evidence="2">
    <name type="scientific">Clostridium symbiosum</name>
    <name type="common">Bacteroides symbiosus</name>
    <dbReference type="NCBI Taxonomy" id="1512"/>
    <lineage>
        <taxon>Bacteria</taxon>
        <taxon>Bacillati</taxon>
        <taxon>Bacillota</taxon>
        <taxon>Clostridia</taxon>
        <taxon>Lachnospirales</taxon>
        <taxon>Lachnospiraceae</taxon>
        <taxon>Otoolea</taxon>
    </lineage>
</organism>
<reference evidence="1" key="2">
    <citation type="submission" date="2023-01" db="EMBL/GenBank/DDBJ databases">
        <title>Human gut microbiome strain richness.</title>
        <authorList>
            <person name="Chen-Liaw A."/>
        </authorList>
    </citation>
    <scope>NUCLEOTIDE SEQUENCE</scope>
    <source>
        <strain evidence="1">B1_m1001713B170214d0_201011</strain>
    </source>
</reference>
<proteinExistence type="predicted"/>
<name>A0A6N2YLC2_CLOSY</name>
<dbReference type="EMBL" id="CACRUA010000002">
    <property type="protein sequence ID" value="VYT67704.1"/>
    <property type="molecule type" value="Genomic_DNA"/>
</dbReference>